<dbReference type="RefSeq" id="WP_011335825.1">
    <property type="nucleotide sequence ID" value="NC_007492.2"/>
</dbReference>
<dbReference type="KEGG" id="pfo:Pfl01_4626"/>
<reference evidence="1 2" key="1">
    <citation type="journal article" date="2009" name="Genome Biol.">
        <title>Genomic and genetic analyses of diversity and plant interactions of Pseudomonas fluorescens.</title>
        <authorList>
            <person name="Silby M.W."/>
            <person name="Cerdeno-Tarraga A.M."/>
            <person name="Vernikos G.S."/>
            <person name="Giddens S.R."/>
            <person name="Jackson R.W."/>
            <person name="Preston G.M."/>
            <person name="Zhang X.X."/>
            <person name="Moon C.D."/>
            <person name="Gehrig S.M."/>
            <person name="Godfrey S.A."/>
            <person name="Knight C.G."/>
            <person name="Malone J.G."/>
            <person name="Robinson Z."/>
            <person name="Spiers A.J."/>
            <person name="Harris S."/>
            <person name="Challis G.L."/>
            <person name="Yaxley A.M."/>
            <person name="Harris D."/>
            <person name="Seeger K."/>
            <person name="Murphy L."/>
            <person name="Rutter S."/>
            <person name="Squares R."/>
            <person name="Quail M.A."/>
            <person name="Saunders E."/>
            <person name="Mavromatis K."/>
            <person name="Brettin T.S."/>
            <person name="Bentley S.D."/>
            <person name="Hothersall J."/>
            <person name="Stephens E."/>
            <person name="Thomas C.M."/>
            <person name="Parkhill J."/>
            <person name="Levy S.B."/>
            <person name="Rainey P.B."/>
            <person name="Thomson N.R."/>
        </authorList>
    </citation>
    <scope>NUCLEOTIDE SEQUENCE [LARGE SCALE GENOMIC DNA]</scope>
    <source>
        <strain evidence="1 2">Pf0-1</strain>
    </source>
</reference>
<organism evidence="1 2">
    <name type="scientific">Pseudomonas fluorescens (strain Pf0-1)</name>
    <dbReference type="NCBI Taxonomy" id="205922"/>
    <lineage>
        <taxon>Bacteria</taxon>
        <taxon>Pseudomonadati</taxon>
        <taxon>Pseudomonadota</taxon>
        <taxon>Gammaproteobacteria</taxon>
        <taxon>Pseudomonadales</taxon>
        <taxon>Pseudomonadaceae</taxon>
        <taxon>Pseudomonas</taxon>
    </lineage>
</organism>
<dbReference type="HOGENOM" id="CLU_1293392_0_0_6"/>
<protein>
    <submittedName>
        <fullName evidence="1">Uncharacterized protein</fullName>
    </submittedName>
</protein>
<dbReference type="EMBL" id="CP000094">
    <property type="protein sequence ID" value="ABA76363.1"/>
    <property type="molecule type" value="Genomic_DNA"/>
</dbReference>
<dbReference type="Proteomes" id="UP000002704">
    <property type="component" value="Chromosome"/>
</dbReference>
<dbReference type="AlphaFoldDB" id="Q3K791"/>
<evidence type="ECO:0000313" key="1">
    <source>
        <dbReference type="EMBL" id="ABA76363.1"/>
    </source>
</evidence>
<evidence type="ECO:0000313" key="2">
    <source>
        <dbReference type="Proteomes" id="UP000002704"/>
    </source>
</evidence>
<gene>
    <name evidence="1" type="ordered locus">Pfl01_4626</name>
</gene>
<proteinExistence type="predicted"/>
<sequence length="213" mass="24479">MEKNVVLYIDEEQIALDSYGRELRKNLPPELEIICTLPEPTLPLMLKFICSMRPRIASIVVDEHLEVAGTADYIGSQLADAYRQLDSKIPIYILSNHPDEIDDNLESVEYILSKDDFADGGPALESAITRMVRHINAYEQIVDEREQRFVLLLKKYVLSEISTEEAKELNELKFWREAPAAIEESTMTLELKRKLDEQEDILNNIEQILSGKK</sequence>
<name>Q3K791_PSEPF</name>
<accession>Q3K791</accession>